<dbReference type="PANTHER" id="PTHR31238">
    <property type="entry name" value="GERMIN-LIKE PROTEIN SUBFAMILY 3 MEMBER 3"/>
    <property type="match status" value="1"/>
</dbReference>
<evidence type="ECO:0000259" key="19">
    <source>
        <dbReference type="PROSITE" id="PS50600"/>
    </source>
</evidence>
<feature type="compositionally biased region" description="Basic and acidic residues" evidence="17">
    <location>
        <begin position="491"/>
        <end position="500"/>
    </location>
</feature>
<feature type="binding site" evidence="15">
    <location>
        <position position="100"/>
    </location>
    <ligand>
        <name>Mn(2+)</name>
        <dbReference type="ChEBI" id="CHEBI:29035"/>
    </ligand>
</feature>
<evidence type="ECO:0000256" key="7">
    <source>
        <dbReference type="ARBA" id="ARBA00022670"/>
    </source>
</evidence>
<dbReference type="GO" id="GO:0030145">
    <property type="term" value="F:manganese ion binding"/>
    <property type="evidence" value="ECO:0007669"/>
    <property type="project" value="InterPro"/>
</dbReference>
<evidence type="ECO:0000256" key="3">
    <source>
        <dbReference type="ARBA" id="ARBA00005234"/>
    </source>
</evidence>
<name>A0A8S1ZPN7_ARAAE</name>
<evidence type="ECO:0000256" key="10">
    <source>
        <dbReference type="ARBA" id="ARBA00022801"/>
    </source>
</evidence>
<feature type="disulfide bond" evidence="16">
    <location>
        <begin position="23"/>
        <end position="38"/>
    </location>
</feature>
<dbReference type="PROSITE" id="PS00725">
    <property type="entry name" value="GERMIN"/>
    <property type="match status" value="1"/>
</dbReference>
<feature type="binding site" evidence="15">
    <location>
        <position position="107"/>
    </location>
    <ligand>
        <name>Mn(2+)</name>
        <dbReference type="ChEBI" id="CHEBI:29035"/>
    </ligand>
</feature>
<feature type="compositionally biased region" description="Basic and acidic residues" evidence="17">
    <location>
        <begin position="810"/>
        <end position="820"/>
    </location>
</feature>
<dbReference type="CDD" id="cd02241">
    <property type="entry name" value="cupin_OxOx"/>
    <property type="match status" value="1"/>
</dbReference>
<evidence type="ECO:0000256" key="12">
    <source>
        <dbReference type="ARBA" id="ARBA00023180"/>
    </source>
</evidence>
<dbReference type="PROSITE" id="PS50600">
    <property type="entry name" value="ULP_PROTEASE"/>
    <property type="match status" value="1"/>
</dbReference>
<dbReference type="Proteomes" id="UP000682877">
    <property type="component" value="Chromosome 2"/>
</dbReference>
<dbReference type="InterPro" id="IPR038765">
    <property type="entry name" value="Papain-like_cys_pep_sf"/>
</dbReference>
<dbReference type="InterPro" id="IPR014710">
    <property type="entry name" value="RmlC-like_jellyroll"/>
</dbReference>
<dbReference type="FunFam" id="2.60.120.10:FF:000047">
    <property type="entry name" value="Auxin-binding protein ABP19a"/>
    <property type="match status" value="1"/>
</dbReference>
<proteinExistence type="inferred from homology"/>
<feature type="binding site" evidence="14">
    <location>
        <position position="102"/>
    </location>
    <ligand>
        <name>oxalate</name>
        <dbReference type="ChEBI" id="CHEBI:30623"/>
    </ligand>
</feature>
<feature type="compositionally biased region" description="Low complexity" evidence="17">
    <location>
        <begin position="609"/>
        <end position="623"/>
    </location>
</feature>
<feature type="region of interest" description="Disordered" evidence="17">
    <location>
        <begin position="196"/>
        <end position="256"/>
    </location>
</feature>
<dbReference type="Pfam" id="PF02902">
    <property type="entry name" value="Peptidase_C48"/>
    <property type="match status" value="1"/>
</dbReference>
<dbReference type="GO" id="GO:0008234">
    <property type="term" value="F:cysteine-type peptidase activity"/>
    <property type="evidence" value="ECO:0007669"/>
    <property type="project" value="InterPro"/>
</dbReference>
<gene>
    <name evidence="20" type="ORF">AARE701A_LOCUS5271</name>
</gene>
<evidence type="ECO:0000313" key="21">
    <source>
        <dbReference type="Proteomes" id="UP000682877"/>
    </source>
</evidence>
<feature type="binding site" evidence="15">
    <location>
        <position position="146"/>
    </location>
    <ligand>
        <name>Mn(2+)</name>
        <dbReference type="ChEBI" id="CHEBI:29035"/>
    </ligand>
</feature>
<keyword evidence="6" id="KW-0964">Secreted</keyword>
<feature type="region of interest" description="Disordered" evidence="17">
    <location>
        <begin position="477"/>
        <end position="624"/>
    </location>
</feature>
<dbReference type="InterPro" id="IPR011051">
    <property type="entry name" value="RmlC_Cupin_sf"/>
</dbReference>
<evidence type="ECO:0000256" key="18">
    <source>
        <dbReference type="SAM" id="SignalP"/>
    </source>
</evidence>
<feature type="compositionally biased region" description="Basic and acidic residues" evidence="17">
    <location>
        <begin position="762"/>
        <end position="778"/>
    </location>
</feature>
<dbReference type="InterPro" id="IPR003653">
    <property type="entry name" value="Peptidase_C48_C"/>
</dbReference>
<evidence type="ECO:0000256" key="2">
    <source>
        <dbReference type="ARBA" id="ARBA00004271"/>
    </source>
</evidence>
<keyword evidence="12" id="KW-0325">Glycoprotein</keyword>
<feature type="chain" id="PRO_5035824347" description="Ubiquitin-like protease family profile domain-containing protein" evidence="18">
    <location>
        <begin position="18"/>
        <end position="1182"/>
    </location>
</feature>
<dbReference type="SMART" id="SM00835">
    <property type="entry name" value="Cupin_1"/>
    <property type="match status" value="1"/>
</dbReference>
<keyword evidence="21" id="KW-1185">Reference proteome</keyword>
<evidence type="ECO:0000256" key="16">
    <source>
        <dbReference type="PIRSR" id="PIRSR601929-3"/>
    </source>
</evidence>
<protein>
    <recommendedName>
        <fullName evidence="19">Ubiquitin-like protease family profile domain-containing protein</fullName>
    </recommendedName>
</protein>
<keyword evidence="10" id="KW-0378">Hydrolase</keyword>
<feature type="compositionally biased region" description="Basic and acidic residues" evidence="17">
    <location>
        <begin position="211"/>
        <end position="237"/>
    </location>
</feature>
<evidence type="ECO:0000256" key="11">
    <source>
        <dbReference type="ARBA" id="ARBA00023157"/>
    </source>
</evidence>
<dbReference type="InterPro" id="IPR006045">
    <property type="entry name" value="Cupin_1"/>
</dbReference>
<comment type="function">
    <text evidence="1">May play a role in plant defense. Probably has no oxalate oxidase activity even if the active site is conserved.</text>
</comment>
<comment type="similarity">
    <text evidence="3">Belongs to the peptidase C48 family.</text>
</comment>
<evidence type="ECO:0000256" key="13">
    <source>
        <dbReference type="ARBA" id="ARBA00023211"/>
    </source>
</evidence>
<evidence type="ECO:0000256" key="8">
    <source>
        <dbReference type="ARBA" id="ARBA00022723"/>
    </source>
</evidence>
<organism evidence="20 21">
    <name type="scientific">Arabidopsis arenosa</name>
    <name type="common">Sand rock-cress</name>
    <name type="synonym">Cardaminopsis arenosa</name>
    <dbReference type="NCBI Taxonomy" id="38785"/>
    <lineage>
        <taxon>Eukaryota</taxon>
        <taxon>Viridiplantae</taxon>
        <taxon>Streptophyta</taxon>
        <taxon>Embryophyta</taxon>
        <taxon>Tracheophyta</taxon>
        <taxon>Spermatophyta</taxon>
        <taxon>Magnoliopsida</taxon>
        <taxon>eudicotyledons</taxon>
        <taxon>Gunneridae</taxon>
        <taxon>Pentapetalae</taxon>
        <taxon>rosids</taxon>
        <taxon>malvids</taxon>
        <taxon>Brassicales</taxon>
        <taxon>Brassicaceae</taxon>
        <taxon>Camelineae</taxon>
        <taxon>Arabidopsis</taxon>
    </lineage>
</organism>
<evidence type="ECO:0000313" key="20">
    <source>
        <dbReference type="EMBL" id="CAE5963913.1"/>
    </source>
</evidence>
<feature type="compositionally biased region" description="Basic and acidic residues" evidence="17">
    <location>
        <begin position="517"/>
        <end position="536"/>
    </location>
</feature>
<dbReference type="EMBL" id="LR999452">
    <property type="protein sequence ID" value="CAE5963913.1"/>
    <property type="molecule type" value="Genomic_DNA"/>
</dbReference>
<keyword evidence="7" id="KW-0645">Protease</keyword>
<dbReference type="InterPro" id="IPR019780">
    <property type="entry name" value="Germin_Mn-BS"/>
</dbReference>
<evidence type="ECO:0000256" key="5">
    <source>
        <dbReference type="ARBA" id="ARBA00022523"/>
    </source>
</evidence>
<evidence type="ECO:0000256" key="9">
    <source>
        <dbReference type="ARBA" id="ARBA00022729"/>
    </source>
</evidence>
<evidence type="ECO:0000256" key="15">
    <source>
        <dbReference type="PIRSR" id="PIRSR601929-2"/>
    </source>
</evidence>
<feature type="signal peptide" evidence="18">
    <location>
        <begin position="1"/>
        <end position="17"/>
    </location>
</feature>
<feature type="compositionally biased region" description="Polar residues" evidence="17">
    <location>
        <begin position="799"/>
        <end position="809"/>
    </location>
</feature>
<sequence>MLRTIFLLSLLFALSNASVQDFCVANLKRAETPAGYPCIRPIHVKATDFVFSGLGTPGNTTNIISAAVTPAFVAQFPGLNGLGLSTARLDLAPKGVIPMHTHPGASEVLYVLDGSITAGFVSSANAVYVQTLKPGQVMIFPQGLLHFQINAGKSSAAAIVTFNSASPGLQILDFALFANNLPTELVVGTVSGAVKSAAKSPSKSPTTMYEEPTRRGIKRENKRGNRNDPKQGDERGIAHSPAKTTTGEYEVPNPSLPCRLLHPDDLPDRVRLNIYSKPEYLGILVELLEGSEAWDLLLASQFKKLFELPVASNKKQHRVTDTFVEMLHNVEFFMSYPWGRVAFEATMERFGPLANEKDPVAELKARLQQKSSCCYGFPLALQLQVLNSIPALCSRIKDPADFRNFIQRPAADLGRIILLRESDVVDAEYTANLSVEYTLYQSTPVKDDLSWPNEDVDPGVQLIISLIKQKHQFKPETWPVHGLTRSPTETPGEKEAEPREAPSATGEEFGGDPINTRGKEYVDLESDGPKNDDTCEPRAAAKRAKKENYTLGRKPFTRSSRLAEELVDSQPPSKKASSHKRKDQPQPSAAAIPVGQSGPKKTGKKAPTQGDAAQPGAGSSSSQFVTHAELSDLKSWISQQLVELRSNIGEDILKNLGNKSQGSKPRQPHTEKAKSKRKKKKEEPASRKRKREAVISLSPGSSSSGSKQGLSGDIPIGKEGGPTMNFEACERTWDLYGAAKTIAKEIRPDSPDYTIPDPTTGEPEKEPVEEEISAREAEQTPPTTVTPFAEHVIPETHEASPNTDCAANETQKETSDKEFFEGSPKQTPSTPVTPFAQIIHETPEASAQDDCKYRNLSSIVAASPAYFVIESTNPRQPLPGKRVPRRSRFLDSAEYSVDPRISALFKSRTKEPAYTPLPKLEDGEFEKFKELLGDDVDRLYTICTGHKLSNGHFLDIATKEKWITTEHMQLITGMLLRRRGKAYSLRRVAIIDTWFTSLLSTHHDDFMKCEDKENYEWGSSIKAYVTGKSTGIHMKSEFLKHVDVVYVPMNWGCYHWVGLVINLKLRNIDILDPFIGPTPDEAVSLQMTPIMDTIPWLLKRFCCPSLTTDLTTEQFTCNRIYGLYDNKGDGDCGPVTCKFLEMHAHGMEYADLAALTDEVVTRIRKVYAMDTYAAFVEGENEF</sequence>
<keyword evidence="9 18" id="KW-0732">Signal</keyword>
<feature type="region of interest" description="Disordered" evidence="17">
    <location>
        <begin position="654"/>
        <end position="725"/>
    </location>
</feature>
<keyword evidence="8 14" id="KW-0479">Metal-binding</keyword>
<reference evidence="20" key="1">
    <citation type="submission" date="2021-01" db="EMBL/GenBank/DDBJ databases">
        <authorList>
            <person name="Bezrukov I."/>
        </authorList>
    </citation>
    <scope>NUCLEOTIDE SEQUENCE</scope>
</reference>
<comment type="similarity">
    <text evidence="4">Belongs to the germin family.</text>
</comment>
<evidence type="ECO:0000256" key="6">
    <source>
        <dbReference type="ARBA" id="ARBA00022525"/>
    </source>
</evidence>
<dbReference type="Gene3D" id="2.60.120.10">
    <property type="entry name" value="Jelly Rolls"/>
    <property type="match status" value="1"/>
</dbReference>
<dbReference type="GO" id="GO:0031012">
    <property type="term" value="C:extracellular matrix"/>
    <property type="evidence" value="ECO:0007669"/>
    <property type="project" value="UniProtKB-ARBA"/>
</dbReference>
<comment type="subcellular location">
    <subcellularLocation>
        <location evidence="2">Secreted</location>
        <location evidence="2">Extracellular space</location>
        <location evidence="2">Apoplast</location>
    </subcellularLocation>
</comment>
<feature type="binding site" evidence="15">
    <location>
        <position position="102"/>
    </location>
    <ligand>
        <name>Mn(2+)</name>
        <dbReference type="ChEBI" id="CHEBI:29035"/>
    </ligand>
</feature>
<dbReference type="PRINTS" id="PR00325">
    <property type="entry name" value="GERMIN"/>
</dbReference>
<keyword evidence="13 14" id="KW-0464">Manganese</keyword>
<keyword evidence="5" id="KW-0052">Apoplast</keyword>
<dbReference type="InterPro" id="IPR001929">
    <property type="entry name" value="Germin"/>
</dbReference>
<dbReference type="GO" id="GO:0048046">
    <property type="term" value="C:apoplast"/>
    <property type="evidence" value="ECO:0007669"/>
    <property type="project" value="UniProtKB-SubCell"/>
</dbReference>
<dbReference type="SUPFAM" id="SSF54001">
    <property type="entry name" value="Cysteine proteinases"/>
    <property type="match status" value="1"/>
</dbReference>
<evidence type="ECO:0000256" key="4">
    <source>
        <dbReference type="ARBA" id="ARBA00007456"/>
    </source>
</evidence>
<feature type="compositionally biased region" description="Low complexity" evidence="17">
    <location>
        <begin position="696"/>
        <end position="712"/>
    </location>
</feature>
<dbReference type="AlphaFoldDB" id="A0A8S1ZPN7"/>
<evidence type="ECO:0000256" key="14">
    <source>
        <dbReference type="PIRSR" id="PIRSR601929-1"/>
    </source>
</evidence>
<feature type="compositionally biased region" description="Low complexity" evidence="17">
    <location>
        <begin position="196"/>
        <end position="207"/>
    </location>
</feature>
<keyword evidence="11 16" id="KW-1015">Disulfide bond</keyword>
<evidence type="ECO:0000256" key="1">
    <source>
        <dbReference type="ARBA" id="ARBA00003629"/>
    </source>
</evidence>
<dbReference type="SUPFAM" id="SSF51182">
    <property type="entry name" value="RmlC-like cupins"/>
    <property type="match status" value="1"/>
</dbReference>
<feature type="binding site" evidence="14">
    <location>
        <position position="107"/>
    </location>
    <ligand>
        <name>oxalate</name>
        <dbReference type="ChEBI" id="CHEBI:30623"/>
    </ligand>
</feature>
<evidence type="ECO:0000256" key="17">
    <source>
        <dbReference type="SAM" id="MobiDB-lite"/>
    </source>
</evidence>
<accession>A0A8S1ZPN7</accession>
<feature type="domain" description="Ubiquitin-like protease family profile" evidence="19">
    <location>
        <begin position="946"/>
        <end position="1143"/>
    </location>
</feature>
<feature type="region of interest" description="Disordered" evidence="17">
    <location>
        <begin position="745"/>
        <end position="831"/>
    </location>
</feature>
<dbReference type="GO" id="GO:0006508">
    <property type="term" value="P:proteolysis"/>
    <property type="evidence" value="ECO:0007669"/>
    <property type="project" value="UniProtKB-KW"/>
</dbReference>
<dbReference type="Pfam" id="PF00190">
    <property type="entry name" value="Cupin_1"/>
    <property type="match status" value="1"/>
</dbReference>
<dbReference type="Gene3D" id="3.40.395.10">
    <property type="entry name" value="Adenoviral Proteinase, Chain A"/>
    <property type="match status" value="1"/>
</dbReference>